<evidence type="ECO:0000256" key="2">
    <source>
        <dbReference type="ARBA" id="ARBA00022692"/>
    </source>
</evidence>
<dbReference type="PANTHER" id="PTHR13800:SF12">
    <property type="entry name" value="TRANSIENT RECEPTOR POTENTIAL CATION CHANNEL SUBFAMILY M MEMBER-LIKE 2"/>
    <property type="match status" value="1"/>
</dbReference>
<dbReference type="AlphaFoldDB" id="A0A3P6UHS0"/>
<protein>
    <recommendedName>
        <fullName evidence="6">TRPM-like domain-containing protein</fullName>
    </recommendedName>
</protein>
<keyword evidence="2" id="KW-0812">Transmembrane</keyword>
<dbReference type="OrthoDB" id="310870at2759"/>
<evidence type="ECO:0000256" key="5">
    <source>
        <dbReference type="SAM" id="MobiDB-lite"/>
    </source>
</evidence>
<evidence type="ECO:0000256" key="4">
    <source>
        <dbReference type="ARBA" id="ARBA00023136"/>
    </source>
</evidence>
<dbReference type="InterPro" id="IPR050927">
    <property type="entry name" value="TRPM"/>
</dbReference>
<dbReference type="Proteomes" id="UP000281553">
    <property type="component" value="Unassembled WGS sequence"/>
</dbReference>
<dbReference type="PANTHER" id="PTHR13800">
    <property type="entry name" value="TRANSIENT RECEPTOR POTENTIAL CATION CHANNEL, SUBFAMILY M, MEMBER 6"/>
    <property type="match status" value="1"/>
</dbReference>
<feature type="region of interest" description="Disordered" evidence="5">
    <location>
        <begin position="215"/>
        <end position="243"/>
    </location>
</feature>
<dbReference type="EMBL" id="UYRU01042896">
    <property type="protein sequence ID" value="VDK78648.1"/>
    <property type="molecule type" value="Genomic_DNA"/>
</dbReference>
<gene>
    <name evidence="7" type="ORF">DILT_LOCUS2960</name>
</gene>
<keyword evidence="3" id="KW-1133">Transmembrane helix</keyword>
<evidence type="ECO:0000259" key="6">
    <source>
        <dbReference type="Pfam" id="PF25508"/>
    </source>
</evidence>
<dbReference type="GO" id="GO:0005886">
    <property type="term" value="C:plasma membrane"/>
    <property type="evidence" value="ECO:0007669"/>
    <property type="project" value="TreeGrafter"/>
</dbReference>
<name>A0A3P6UHS0_DIBLA</name>
<keyword evidence="4" id="KW-0472">Membrane</keyword>
<feature type="domain" description="TRPM-like" evidence="6">
    <location>
        <begin position="151"/>
        <end position="388"/>
    </location>
</feature>
<dbReference type="GO" id="GO:0099604">
    <property type="term" value="F:ligand-gated calcium channel activity"/>
    <property type="evidence" value="ECO:0007669"/>
    <property type="project" value="TreeGrafter"/>
</dbReference>
<evidence type="ECO:0000313" key="8">
    <source>
        <dbReference type="Proteomes" id="UP000281553"/>
    </source>
</evidence>
<evidence type="ECO:0000256" key="1">
    <source>
        <dbReference type="ARBA" id="ARBA00004141"/>
    </source>
</evidence>
<comment type="subcellular location">
    <subcellularLocation>
        <location evidence="1">Membrane</location>
        <topology evidence="1">Multi-pass membrane protein</topology>
    </subcellularLocation>
</comment>
<dbReference type="InterPro" id="IPR057366">
    <property type="entry name" value="TRPM-like"/>
</dbReference>
<reference evidence="7 8" key="1">
    <citation type="submission" date="2018-11" db="EMBL/GenBank/DDBJ databases">
        <authorList>
            <consortium name="Pathogen Informatics"/>
        </authorList>
    </citation>
    <scope>NUCLEOTIDE SEQUENCE [LARGE SCALE GENOMIC DNA]</scope>
</reference>
<sequence>MGDDGTVAPQVNPTGNIPLVVVKNSGGFVRNIIQATPRALKIYSNGCTTESRGVSPTFVDVQNAIPSGVLADFKGAFIKSFRRTHDIHGETVDTENFVFVHDFSQGGDISGSVLYALMTSAEDELSFLKLAIIWDRLENFVQCVNERRKPLEQKDVSELLLLALQHNRHNFIDELAKLDLGKNLRMNLQDLAFLYNRGAGTQNLRSILNACGLSSKSKKDDGEDDDDGENDNKDSENEDSEEEKKKMLSMLLALAKTKIRQRPLKRTIYLDEVYILLKRIFAEMDINLYREDKKGRLHDDYLSNELNEPLKHLVIWAVLMDYPELAHSLLQHCPNPTCMALLGSAVYDHCSRYIPSYNNETKIRYREQAQTLENMASQIATTMHEKNKVTPFHSTV</sequence>
<accession>A0A3P6UHS0</accession>
<proteinExistence type="predicted"/>
<evidence type="ECO:0000256" key="3">
    <source>
        <dbReference type="ARBA" id="ARBA00022989"/>
    </source>
</evidence>
<evidence type="ECO:0000313" key="7">
    <source>
        <dbReference type="EMBL" id="VDK78648.1"/>
    </source>
</evidence>
<organism evidence="7 8">
    <name type="scientific">Dibothriocephalus latus</name>
    <name type="common">Fish tapeworm</name>
    <name type="synonym">Diphyllobothrium latum</name>
    <dbReference type="NCBI Taxonomy" id="60516"/>
    <lineage>
        <taxon>Eukaryota</taxon>
        <taxon>Metazoa</taxon>
        <taxon>Spiralia</taxon>
        <taxon>Lophotrochozoa</taxon>
        <taxon>Platyhelminthes</taxon>
        <taxon>Cestoda</taxon>
        <taxon>Eucestoda</taxon>
        <taxon>Diphyllobothriidea</taxon>
        <taxon>Diphyllobothriidae</taxon>
        <taxon>Dibothriocephalus</taxon>
    </lineage>
</organism>
<dbReference type="Pfam" id="PF25508">
    <property type="entry name" value="TRPM2"/>
    <property type="match status" value="1"/>
</dbReference>
<keyword evidence="8" id="KW-1185">Reference proteome</keyword>